<evidence type="ECO:0000256" key="1">
    <source>
        <dbReference type="SAM" id="MobiDB-lite"/>
    </source>
</evidence>
<sequence>MPYRPPVRPPPYLRTVSLSRISVLAPLVAAALIAPLPPLPRAAAATPPPPPSSPAVPACGRTDGQDPTWALSSTRFGESEGYDPYVGNGYLGHRVPATGTGYAATGEKTGWPLYTPATTARSSPGCTPRTRRSRRAAR</sequence>
<feature type="compositionally biased region" description="Basic residues" evidence="1">
    <location>
        <begin position="129"/>
        <end position="138"/>
    </location>
</feature>
<comment type="caution">
    <text evidence="2">The sequence shown here is derived from an EMBL/GenBank/DDBJ whole genome shotgun (WGS) entry which is preliminary data.</text>
</comment>
<organism evidence="2 3">
    <name type="scientific">Streptomyces microflavus</name>
    <name type="common">Streptomyces lipmanii</name>
    <dbReference type="NCBI Taxonomy" id="1919"/>
    <lineage>
        <taxon>Bacteria</taxon>
        <taxon>Bacillati</taxon>
        <taxon>Actinomycetota</taxon>
        <taxon>Actinomycetes</taxon>
        <taxon>Kitasatosporales</taxon>
        <taxon>Streptomycetaceae</taxon>
        <taxon>Streptomyces</taxon>
    </lineage>
</organism>
<dbReference type="AlphaFoldDB" id="A0A7J0CWJ1"/>
<dbReference type="EMBL" id="BLWD01000001">
    <property type="protein sequence ID" value="GFN06822.1"/>
    <property type="molecule type" value="Genomic_DNA"/>
</dbReference>
<feature type="compositionally biased region" description="Pro residues" evidence="1">
    <location>
        <begin position="39"/>
        <end position="54"/>
    </location>
</feature>
<protein>
    <submittedName>
        <fullName evidence="2">Uncharacterized protein</fullName>
    </submittedName>
</protein>
<name>A0A7J0CWJ1_STRMI</name>
<feature type="region of interest" description="Disordered" evidence="1">
    <location>
        <begin position="39"/>
        <end position="138"/>
    </location>
</feature>
<reference evidence="2 3" key="1">
    <citation type="submission" date="2020-05" db="EMBL/GenBank/DDBJ databases">
        <title>Whole genome shotgun sequence of Streptomyces microflavus NBRC 13062.</title>
        <authorList>
            <person name="Komaki H."/>
            <person name="Tamura T."/>
        </authorList>
    </citation>
    <scope>NUCLEOTIDE SEQUENCE [LARGE SCALE GENOMIC DNA]</scope>
    <source>
        <strain evidence="2 3">NBRC 13062</strain>
    </source>
</reference>
<evidence type="ECO:0000313" key="3">
    <source>
        <dbReference type="Proteomes" id="UP000498740"/>
    </source>
</evidence>
<evidence type="ECO:0000313" key="2">
    <source>
        <dbReference type="EMBL" id="GFN06822.1"/>
    </source>
</evidence>
<gene>
    <name evidence="2" type="ORF">Smic_53780</name>
</gene>
<proteinExistence type="predicted"/>
<dbReference type="Proteomes" id="UP000498740">
    <property type="component" value="Unassembled WGS sequence"/>
</dbReference>
<accession>A0A7J0CWJ1</accession>